<dbReference type="GO" id="GO:0010181">
    <property type="term" value="F:FMN binding"/>
    <property type="evidence" value="ECO:0007669"/>
    <property type="project" value="InterPro"/>
</dbReference>
<dbReference type="PATRIC" id="fig|1719120.3.peg.715"/>
<dbReference type="GO" id="GO:0016491">
    <property type="term" value="F:oxidoreductase activity"/>
    <property type="evidence" value="ECO:0007669"/>
    <property type="project" value="InterPro"/>
</dbReference>
<dbReference type="SUPFAM" id="SSF56281">
    <property type="entry name" value="Metallo-hydrolase/oxidoreductase"/>
    <property type="match status" value="1"/>
</dbReference>
<dbReference type="PANTHER" id="PTHR43717:SF1">
    <property type="entry name" value="ANAEROBIC NITRIC OXIDE REDUCTASE FLAVORUBREDOXIN"/>
    <property type="match status" value="1"/>
</dbReference>
<dbReference type="GO" id="GO:0046872">
    <property type="term" value="F:metal ion binding"/>
    <property type="evidence" value="ECO:0007669"/>
    <property type="project" value="InterPro"/>
</dbReference>
<feature type="domain" description="Flavodoxin-like" evidence="1">
    <location>
        <begin position="256"/>
        <end position="393"/>
    </location>
</feature>
<accession>A0A0P7ZL18</accession>
<dbReference type="GO" id="GO:0009055">
    <property type="term" value="F:electron transfer activity"/>
    <property type="evidence" value="ECO:0007669"/>
    <property type="project" value="InterPro"/>
</dbReference>
<gene>
    <name evidence="2" type="ORF">MPEBLZ_00655</name>
</gene>
<dbReference type="SUPFAM" id="SSF52218">
    <property type="entry name" value="Flavoproteins"/>
    <property type="match status" value="1"/>
</dbReference>
<dbReference type="AlphaFoldDB" id="A0A0P7ZL18"/>
<reference evidence="2 3" key="1">
    <citation type="submission" date="2015-09" db="EMBL/GenBank/DDBJ databases">
        <title>A metagenomics-based metabolic model of nitrate-dependent anaerobic oxidation of methane by Methanoperedens-like archaea.</title>
        <authorList>
            <person name="Arshad A."/>
            <person name="Speth D.R."/>
            <person name="De Graaf R.M."/>
            <person name="Op Den Camp H.J."/>
            <person name="Jetten M.S."/>
            <person name="Welte C.U."/>
        </authorList>
    </citation>
    <scope>NUCLEOTIDE SEQUENCE [LARGE SCALE GENOMIC DNA]</scope>
</reference>
<name>A0A0P7ZL18_9EURY</name>
<organism evidence="2 3">
    <name type="scientific">Candidatus Methanoperedens nitratireducens</name>
    <dbReference type="NCBI Taxonomy" id="1392998"/>
    <lineage>
        <taxon>Archaea</taxon>
        <taxon>Methanobacteriati</taxon>
        <taxon>Methanobacteriota</taxon>
        <taxon>Stenosarchaea group</taxon>
        <taxon>Methanomicrobia</taxon>
        <taxon>Methanosarcinales</taxon>
        <taxon>ANME-2 cluster</taxon>
        <taxon>Candidatus Methanoperedentaceae</taxon>
        <taxon>Candidatus Methanoperedens</taxon>
    </lineage>
</organism>
<dbReference type="Proteomes" id="UP000050360">
    <property type="component" value="Unassembled WGS sequence"/>
</dbReference>
<dbReference type="InterPro" id="IPR036866">
    <property type="entry name" value="RibonucZ/Hydroxyglut_hydro"/>
</dbReference>
<comment type="caution">
    <text evidence="2">The sequence shown here is derived from an EMBL/GenBank/DDBJ whole genome shotgun (WGS) entry which is preliminary data.</text>
</comment>
<dbReference type="InterPro" id="IPR045761">
    <property type="entry name" value="ODP_dom"/>
</dbReference>
<dbReference type="Gene3D" id="3.40.50.360">
    <property type="match status" value="1"/>
</dbReference>
<dbReference type="CDD" id="cd07709">
    <property type="entry name" value="flavodiiron_proteins_MBL-fold"/>
    <property type="match status" value="1"/>
</dbReference>
<dbReference type="EMBL" id="LKCM01000058">
    <property type="protein sequence ID" value="KPQ44769.1"/>
    <property type="molecule type" value="Genomic_DNA"/>
</dbReference>
<proteinExistence type="predicted"/>
<dbReference type="Pfam" id="PF00258">
    <property type="entry name" value="Flavodoxin_1"/>
    <property type="match status" value="1"/>
</dbReference>
<dbReference type="Gene3D" id="3.60.15.10">
    <property type="entry name" value="Ribonuclease Z/Hydroxyacylglutathione hydrolase-like"/>
    <property type="match status" value="1"/>
</dbReference>
<dbReference type="InterPro" id="IPR008254">
    <property type="entry name" value="Flavodoxin/NO_synth"/>
</dbReference>
<protein>
    <submittedName>
        <fullName evidence="2">Flavoprotein A</fullName>
    </submittedName>
</protein>
<evidence type="ECO:0000313" key="3">
    <source>
        <dbReference type="Proteomes" id="UP000050360"/>
    </source>
</evidence>
<dbReference type="PROSITE" id="PS50902">
    <property type="entry name" value="FLAVODOXIN_LIKE"/>
    <property type="match status" value="1"/>
</dbReference>
<dbReference type="SMART" id="SM00849">
    <property type="entry name" value="Lactamase_B"/>
    <property type="match status" value="1"/>
</dbReference>
<dbReference type="InterPro" id="IPR029039">
    <property type="entry name" value="Flavoprotein-like_sf"/>
</dbReference>
<sequence length="399" mass="44678">MTKIELATGVYWVGAIDWNLRDFHGYTTPRGGTYNAYLIVDDKIALVDTVKHGFADEMLGRIREIIDPVKIDYVISNHVEMDHSGSLSDIMGIVPNAEVICTEKGKEGLIRHFRGKWNFRAVKTGDELKLGNKTLSFITAPMLHWPDNMFTYLKEDKILLSNDGFGQHLASSFRFDEDVCSLTGYDCDIVMDEAAKYYANILMPFGGVILKKIEEIQKLGIEIKMIAPSHGMIWTDPGKIINAYLQWAKGESKQKVLVIYDTMWNSTETMANDILRGVSDSGVEVSLFHLRKTEWSEIVKEVLESKAILIGSPTLNNGMFPTVGGFLTYLMGLRPRNKLWATFGSYGWAGGAVKAVNEKLKSGGYESVESIEVIFRPDEQDIEKCYALGQKIASMVKAS</sequence>
<dbReference type="InterPro" id="IPR001279">
    <property type="entry name" value="Metallo-B-lactamas"/>
</dbReference>
<dbReference type="PANTHER" id="PTHR43717">
    <property type="entry name" value="ANAEROBIC NITRIC OXIDE REDUCTASE FLAVORUBREDOXIN"/>
    <property type="match status" value="1"/>
</dbReference>
<evidence type="ECO:0000313" key="2">
    <source>
        <dbReference type="EMBL" id="KPQ44769.1"/>
    </source>
</evidence>
<dbReference type="InterPro" id="IPR016440">
    <property type="entry name" value="Rubredoxin-O_OxRdtase"/>
</dbReference>
<dbReference type="PIRSF" id="PIRSF005243">
    <property type="entry name" value="ROO"/>
    <property type="match status" value="1"/>
</dbReference>
<evidence type="ECO:0000259" key="1">
    <source>
        <dbReference type="PROSITE" id="PS50902"/>
    </source>
</evidence>
<dbReference type="Pfam" id="PF19583">
    <property type="entry name" value="ODP"/>
    <property type="match status" value="1"/>
</dbReference>